<protein>
    <submittedName>
        <fullName evidence="3">Uncharacterized protein</fullName>
    </submittedName>
</protein>
<reference evidence="3" key="2">
    <citation type="journal article" date="2021" name="World Allergy Organ. J.">
        <title>Chromosome-level assembly of Dermatophagoides farinae genome and transcriptome reveals two novel allergens Der f 37 and Der f 39.</title>
        <authorList>
            <person name="Chen J."/>
            <person name="Cai Z."/>
            <person name="Fan D."/>
            <person name="Hu J."/>
            <person name="Hou Y."/>
            <person name="He Y."/>
            <person name="Zhang Z."/>
            <person name="Zhao Z."/>
            <person name="Gao P."/>
            <person name="Hu W."/>
            <person name="Sun J."/>
            <person name="Li J."/>
            <person name="Ji K."/>
        </authorList>
    </citation>
    <scope>NUCLEOTIDE SEQUENCE</scope>
    <source>
        <strain evidence="3">JKM2019</strain>
    </source>
</reference>
<evidence type="ECO:0000313" key="3">
    <source>
        <dbReference type="EMBL" id="KAH7643855.1"/>
    </source>
</evidence>
<sequence>MASTLTKSTTTPCILYRTIFVLTILVIYYSSFCMIDALKKPPLNGGIFGKRSSSSITMPLSSQSMIGRFIAQETDGDMMINNVCDLVTNLMPASSSIRLSLMFISTMLIIIILLFTEFDNVDGQFFTKTSKSIPRLGRKVDNSLIMELLDDNDVDVNDGNDLILSSSSSSSATWNHQEDSSQQQQQRNQTNLLYRLFMQMARLFRQSPHQ</sequence>
<organism evidence="3">
    <name type="scientific">Dermatophagoides farinae</name>
    <name type="common">American house dust mite</name>
    <dbReference type="NCBI Taxonomy" id="6954"/>
    <lineage>
        <taxon>Eukaryota</taxon>
        <taxon>Metazoa</taxon>
        <taxon>Ecdysozoa</taxon>
        <taxon>Arthropoda</taxon>
        <taxon>Chelicerata</taxon>
        <taxon>Arachnida</taxon>
        <taxon>Acari</taxon>
        <taxon>Acariformes</taxon>
        <taxon>Sarcoptiformes</taxon>
        <taxon>Astigmata</taxon>
        <taxon>Psoroptidia</taxon>
        <taxon>Analgoidea</taxon>
        <taxon>Pyroglyphidae</taxon>
        <taxon>Dermatophagoidinae</taxon>
        <taxon>Dermatophagoides</taxon>
    </lineage>
</organism>
<feature type="transmembrane region" description="Helical" evidence="2">
    <location>
        <begin position="99"/>
        <end position="118"/>
    </location>
</feature>
<feature type="region of interest" description="Disordered" evidence="1">
    <location>
        <begin position="167"/>
        <end position="186"/>
    </location>
</feature>
<name>A0A9D4SJX9_DERFA</name>
<evidence type="ECO:0000256" key="2">
    <source>
        <dbReference type="SAM" id="Phobius"/>
    </source>
</evidence>
<dbReference type="Proteomes" id="UP000828236">
    <property type="component" value="Unassembled WGS sequence"/>
</dbReference>
<accession>A0A9D4SJX9</accession>
<reference evidence="3" key="1">
    <citation type="submission" date="2020-06" db="EMBL/GenBank/DDBJ databases">
        <authorList>
            <person name="Ji K."/>
            <person name="Li J."/>
        </authorList>
    </citation>
    <scope>NUCLEOTIDE SEQUENCE</scope>
    <source>
        <strain evidence="3">JKM2019</strain>
        <tissue evidence="3">Whole body</tissue>
    </source>
</reference>
<dbReference type="AlphaFoldDB" id="A0A9D4SJX9"/>
<keyword evidence="2" id="KW-1133">Transmembrane helix</keyword>
<dbReference type="EMBL" id="SDOV01000002">
    <property type="protein sequence ID" value="KAH7643855.1"/>
    <property type="molecule type" value="Genomic_DNA"/>
</dbReference>
<gene>
    <name evidence="3" type="ORF">HUG17_6217</name>
</gene>
<feature type="transmembrane region" description="Helical" evidence="2">
    <location>
        <begin position="14"/>
        <end position="35"/>
    </location>
</feature>
<comment type="caution">
    <text evidence="3">The sequence shown here is derived from an EMBL/GenBank/DDBJ whole genome shotgun (WGS) entry which is preliminary data.</text>
</comment>
<proteinExistence type="predicted"/>
<keyword evidence="2" id="KW-0812">Transmembrane</keyword>
<keyword evidence="2" id="KW-0472">Membrane</keyword>
<evidence type="ECO:0000256" key="1">
    <source>
        <dbReference type="SAM" id="MobiDB-lite"/>
    </source>
</evidence>